<dbReference type="PANTHER" id="PTHR30273">
    <property type="entry name" value="PERIPLASMIC SIGNAL SENSOR AND SIGMA FACTOR ACTIVATOR FECR-RELATED"/>
    <property type="match status" value="1"/>
</dbReference>
<evidence type="ECO:0000313" key="4">
    <source>
        <dbReference type="Proteomes" id="UP000263595"/>
    </source>
</evidence>
<dbReference type="Proteomes" id="UP000263595">
    <property type="component" value="Unassembled WGS sequence"/>
</dbReference>
<protein>
    <submittedName>
        <fullName evidence="3">Protein FecR</fullName>
    </submittedName>
</protein>
<dbReference type="InterPro" id="IPR006860">
    <property type="entry name" value="FecR"/>
</dbReference>
<dbReference type="Pfam" id="PF04773">
    <property type="entry name" value="FecR"/>
    <property type="match status" value="1"/>
</dbReference>
<sequence>MTAASPASISAEVAEQAMHWLLELQEQDVSDATFAAWMSWRQAHPMHEHAWRRAEVFAQRMGEMRGPGQRTLARAALHPGASRRTALKQLSVLLAAGAGAWYLKDSALVQDWSADYHSRVGEQRRLALAADIQVELNTDSAINVAFARDSRRITLLRGEILVTRDTLADGRLLSVETAQGRLESALAQFSVRQRAGLTQVSVYQGELMISPALFAHQPVTLNAGEQASFSRQQITARQPVALAPPAWSQGMLVAQGQRLAEFLDELGRYRRGHLACDPAVADLRVSGTFPLDNTEKILLAVADTLQLDVQHFTRYWVTLKPRLA</sequence>
<organism evidence="3 4">
    <name type="scientific">Pseudomonas reidholzensis</name>
    <dbReference type="NCBI Taxonomy" id="1785162"/>
    <lineage>
        <taxon>Bacteria</taxon>
        <taxon>Pseudomonadati</taxon>
        <taxon>Pseudomonadota</taxon>
        <taxon>Gammaproteobacteria</taxon>
        <taxon>Pseudomonadales</taxon>
        <taxon>Pseudomonadaceae</taxon>
        <taxon>Pseudomonas</taxon>
    </lineage>
</organism>
<dbReference type="Gene3D" id="3.55.50.30">
    <property type="match status" value="1"/>
</dbReference>
<evidence type="ECO:0000313" key="3">
    <source>
        <dbReference type="EMBL" id="SYX89016.1"/>
    </source>
</evidence>
<dbReference type="RefSeq" id="WP_119138999.1">
    <property type="nucleotide sequence ID" value="NZ_CBCSFL010000009.1"/>
</dbReference>
<dbReference type="PIRSF" id="PIRSF018266">
    <property type="entry name" value="FecR"/>
    <property type="match status" value="1"/>
</dbReference>
<feature type="domain" description="FecR N-terminal" evidence="2">
    <location>
        <begin position="15"/>
        <end position="55"/>
    </location>
</feature>
<dbReference type="AlphaFoldDB" id="A0A383RR49"/>
<dbReference type="OrthoDB" id="1099576at2"/>
<dbReference type="GO" id="GO:0016989">
    <property type="term" value="F:sigma factor antagonist activity"/>
    <property type="evidence" value="ECO:0007669"/>
    <property type="project" value="TreeGrafter"/>
</dbReference>
<gene>
    <name evidence="3" type="primary">fecR11</name>
    <name evidence="3" type="ORF">CCOS865_01256</name>
</gene>
<evidence type="ECO:0000259" key="2">
    <source>
        <dbReference type="Pfam" id="PF16220"/>
    </source>
</evidence>
<dbReference type="InterPro" id="IPR032623">
    <property type="entry name" value="FecR_N"/>
</dbReference>
<name>A0A383RR49_9PSED</name>
<dbReference type="Pfam" id="PF16220">
    <property type="entry name" value="DUF4880"/>
    <property type="match status" value="1"/>
</dbReference>
<proteinExistence type="predicted"/>
<accession>A0A383RR49</accession>
<dbReference type="EMBL" id="UNOZ01000007">
    <property type="protein sequence ID" value="SYX89016.1"/>
    <property type="molecule type" value="Genomic_DNA"/>
</dbReference>
<keyword evidence="4" id="KW-1185">Reference proteome</keyword>
<reference evidence="4" key="1">
    <citation type="submission" date="2018-08" db="EMBL/GenBank/DDBJ databases">
        <authorList>
            <person name="Blom J."/>
        </authorList>
    </citation>
    <scope>NUCLEOTIDE SEQUENCE [LARGE SCALE GENOMIC DNA]</scope>
    <source>
        <strain evidence="4">CCOS 865</strain>
    </source>
</reference>
<dbReference type="PANTHER" id="PTHR30273:SF2">
    <property type="entry name" value="PROTEIN FECR"/>
    <property type="match status" value="1"/>
</dbReference>
<evidence type="ECO:0000259" key="1">
    <source>
        <dbReference type="Pfam" id="PF04773"/>
    </source>
</evidence>
<feature type="domain" description="FecR protein" evidence="1">
    <location>
        <begin position="115"/>
        <end position="206"/>
    </location>
</feature>
<dbReference type="Gene3D" id="2.60.120.1440">
    <property type="match status" value="1"/>
</dbReference>
<dbReference type="InterPro" id="IPR012373">
    <property type="entry name" value="Ferrdict_sens_TM"/>
</dbReference>